<comment type="subcellular location">
    <subcellularLocation>
        <location evidence="1">Cell membrane</location>
        <topology evidence="1">Multi-pass membrane protein</topology>
    </subcellularLocation>
</comment>
<keyword evidence="10 12" id="KW-0472">Membrane</keyword>
<organism evidence="15 16">
    <name type="scientific">Thauera aminoaromatica</name>
    <dbReference type="NCBI Taxonomy" id="164330"/>
    <lineage>
        <taxon>Bacteria</taxon>
        <taxon>Pseudomonadati</taxon>
        <taxon>Pseudomonadota</taxon>
        <taxon>Betaproteobacteria</taxon>
        <taxon>Rhodocyclales</taxon>
        <taxon>Zoogloeaceae</taxon>
        <taxon>Thauera</taxon>
    </lineage>
</organism>
<feature type="transmembrane region" description="Helical" evidence="12">
    <location>
        <begin position="194"/>
        <end position="212"/>
    </location>
</feature>
<dbReference type="FunFam" id="3.40.50.300:FF:000140">
    <property type="entry name" value="Lipid A export ATP-binding/permease protein MsbA"/>
    <property type="match status" value="1"/>
</dbReference>
<feature type="transmembrane region" description="Helical" evidence="12">
    <location>
        <begin position="38"/>
        <end position="67"/>
    </location>
</feature>
<dbReference type="GO" id="GO:0005524">
    <property type="term" value="F:ATP binding"/>
    <property type="evidence" value="ECO:0007669"/>
    <property type="project" value="UniProtKB-KW"/>
</dbReference>
<dbReference type="InterPro" id="IPR036640">
    <property type="entry name" value="ABC1_TM_sf"/>
</dbReference>
<dbReference type="PROSITE" id="PS50893">
    <property type="entry name" value="ABC_TRANSPORTER_2"/>
    <property type="match status" value="1"/>
</dbReference>
<evidence type="ECO:0000256" key="12">
    <source>
        <dbReference type="SAM" id="Phobius"/>
    </source>
</evidence>
<dbReference type="GO" id="GO:0005886">
    <property type="term" value="C:plasma membrane"/>
    <property type="evidence" value="ECO:0007669"/>
    <property type="project" value="UniProtKB-SubCell"/>
</dbReference>
<name>C4KCZ0_THASP</name>
<dbReference type="Pfam" id="PF00664">
    <property type="entry name" value="ABC_membrane"/>
    <property type="match status" value="1"/>
</dbReference>
<evidence type="ECO:0000256" key="8">
    <source>
        <dbReference type="ARBA" id="ARBA00022989"/>
    </source>
</evidence>
<feature type="domain" description="ABC transporter" evidence="13">
    <location>
        <begin position="366"/>
        <end position="602"/>
    </location>
</feature>
<dbReference type="CDD" id="cd18552">
    <property type="entry name" value="ABC_6TM_MsbA_like"/>
    <property type="match status" value="1"/>
</dbReference>
<evidence type="ECO:0000256" key="6">
    <source>
        <dbReference type="ARBA" id="ARBA00022840"/>
    </source>
</evidence>
<dbReference type="HOGENOM" id="CLU_000604_84_3_4"/>
<keyword evidence="3" id="KW-1003">Cell membrane</keyword>
<feature type="domain" description="ABC transmembrane type-1" evidence="14">
    <location>
        <begin position="43"/>
        <end position="334"/>
    </location>
</feature>
<evidence type="ECO:0000256" key="10">
    <source>
        <dbReference type="ARBA" id="ARBA00023136"/>
    </source>
</evidence>
<dbReference type="GO" id="GO:0015421">
    <property type="term" value="F:ABC-type oligopeptide transporter activity"/>
    <property type="evidence" value="ECO:0007669"/>
    <property type="project" value="TreeGrafter"/>
</dbReference>
<protein>
    <submittedName>
        <fullName evidence="15">Lipid A ABC exporter, fused ATPase and inner membrane subunits MsbA</fullName>
    </submittedName>
</protein>
<keyword evidence="4 12" id="KW-0812">Transmembrane</keyword>
<feature type="transmembrane region" description="Helical" evidence="12">
    <location>
        <begin position="276"/>
        <end position="297"/>
    </location>
</feature>
<dbReference type="STRING" id="85643.Tmz1t_3812"/>
<feature type="transmembrane region" description="Helical" evidence="12">
    <location>
        <begin position="171"/>
        <end position="188"/>
    </location>
</feature>
<reference evidence="15 16" key="2">
    <citation type="journal article" date="2012" name="Stand. Genomic Sci.">
        <title>Complete genome sequence of Thauera aminoaromatica strain MZ1T.</title>
        <authorList>
            <person name="Jiang K."/>
            <person name="Sanseverino J."/>
            <person name="Chauhan A."/>
            <person name="Lucas S."/>
            <person name="Copeland A."/>
            <person name="Lapidus A."/>
            <person name="Del Rio T.G."/>
            <person name="Dalin E."/>
            <person name="Tice H."/>
            <person name="Bruce D."/>
            <person name="Goodwin L."/>
            <person name="Pitluck S."/>
            <person name="Sims D."/>
            <person name="Brettin T."/>
            <person name="Detter J.C."/>
            <person name="Han C."/>
            <person name="Chang Y.J."/>
            <person name="Larimer F."/>
            <person name="Land M."/>
            <person name="Hauser L."/>
            <person name="Kyrpides N.C."/>
            <person name="Mikhailova N."/>
            <person name="Moser S."/>
            <person name="Jegier P."/>
            <person name="Close D."/>
            <person name="Debruyn J.M."/>
            <person name="Wang Y."/>
            <person name="Layton A.C."/>
            <person name="Allen M.S."/>
            <person name="Sayler G.S."/>
        </authorList>
    </citation>
    <scope>NUCLEOTIDE SEQUENCE [LARGE SCALE GENOMIC DNA]</scope>
    <source>
        <strain evidence="15 16">MZ1T</strain>
    </source>
</reference>
<keyword evidence="7" id="KW-1278">Translocase</keyword>
<dbReference type="InterPro" id="IPR017871">
    <property type="entry name" value="ABC_transporter-like_CS"/>
</dbReference>
<dbReference type="PANTHER" id="PTHR43394">
    <property type="entry name" value="ATP-DEPENDENT PERMEASE MDL1, MITOCHONDRIAL"/>
    <property type="match status" value="1"/>
</dbReference>
<reference evidence="16" key="1">
    <citation type="submission" date="2009-05" db="EMBL/GenBank/DDBJ databases">
        <title>Complete sequence of chromosome of Thauera sp. MZ1T.</title>
        <authorList>
            <consortium name="US DOE Joint Genome Institute"/>
            <person name="Lucas S."/>
            <person name="Copeland A."/>
            <person name="Lapidus A."/>
            <person name="Glavina del Rio T."/>
            <person name="Dalin E."/>
            <person name="Tice H."/>
            <person name="Bruce D."/>
            <person name="Goodwin L."/>
            <person name="Pitluck S."/>
            <person name="Sims D."/>
            <person name="Brettin T."/>
            <person name="Detter J.C."/>
            <person name="Han C."/>
            <person name="Larimer F."/>
            <person name="Land M."/>
            <person name="Hauser L."/>
            <person name="Kyrpides N."/>
            <person name="Mikhailova N."/>
            <person name="Sayler G.S."/>
        </authorList>
    </citation>
    <scope>NUCLEOTIDE SEQUENCE [LARGE SCALE GENOMIC DNA]</scope>
    <source>
        <strain evidence="16">MZ1T</strain>
    </source>
</reference>
<dbReference type="GO" id="GO:0016887">
    <property type="term" value="F:ATP hydrolysis activity"/>
    <property type="evidence" value="ECO:0007669"/>
    <property type="project" value="InterPro"/>
</dbReference>
<evidence type="ECO:0000313" key="15">
    <source>
        <dbReference type="EMBL" id="ACR02401.1"/>
    </source>
</evidence>
<keyword evidence="6" id="KW-0067">ATP-binding</keyword>
<dbReference type="Gene3D" id="1.20.1560.10">
    <property type="entry name" value="ABC transporter type 1, transmembrane domain"/>
    <property type="match status" value="1"/>
</dbReference>
<keyword evidence="5" id="KW-0547">Nucleotide-binding</keyword>
<keyword evidence="16" id="KW-1185">Reference proteome</keyword>
<evidence type="ECO:0000256" key="4">
    <source>
        <dbReference type="ARBA" id="ARBA00022692"/>
    </source>
</evidence>
<dbReference type="KEGG" id="tmz:Tmz1t_3812"/>
<evidence type="ECO:0000259" key="13">
    <source>
        <dbReference type="PROSITE" id="PS50893"/>
    </source>
</evidence>
<sequence length="610" mass="65666">MTAVPEPIASSTPAPAVEKPPSSSMKVYLRLLGYTRPFLGYFALSILGFAIAGACKAGLASVLKYFIDGLAAPDAPIATGLPWLDALDLIFAIPLMIVVIALVEGLGTFLGNYGISRVSLGLIHDLRTQLFGSFLVLPNRFYDANNSGHLVSKLTYNVSMVTDAATDAVKILFREGLTVVALLGYLLWMNWRLTLTLLVVLPAIAWLVSNASRKFRRLSKNIQTSMGEVTHVASETIQGYRVVRSFGGEDYERARFRKASTDNTKRQLKMVRTQETFSALMHLIVYSSMGLLLFTVLKVRGDASAGDVVAYITAAGLLPRAIQLLGGVSARIQRGVAAADSIFEQLDEAPEPDTGSVERERITGRVEAKGLGFGYPGAEGRALQCIDFKAEPGQMIALVGKSGSGKSTLANLIPRFYQHDAGRLLVDGVAVEDYTLANLRHHIALVTQQVTLFNGTVAQNIAYGELAGASREQIVAAAEAANACEFIDRLPQGFDTEIGENGVLLSGGQRQRLAIARALLKNAPILILDEATSALDTESERLIQAAIERLMEGRTTIVIAHRLSTIEKADQILVMEAGRIVERGTHAELVARGGVYARLQAMGIEPDAAA</sequence>
<evidence type="ECO:0000259" key="14">
    <source>
        <dbReference type="PROSITE" id="PS50929"/>
    </source>
</evidence>
<dbReference type="Proteomes" id="UP000002186">
    <property type="component" value="Chromosome"/>
</dbReference>
<dbReference type="InterPro" id="IPR011917">
    <property type="entry name" value="ABC_transpr_lipidA"/>
</dbReference>
<feature type="transmembrane region" description="Helical" evidence="12">
    <location>
        <begin position="87"/>
        <end position="110"/>
    </location>
</feature>
<proteinExistence type="predicted"/>
<dbReference type="InterPro" id="IPR027417">
    <property type="entry name" value="P-loop_NTPase"/>
</dbReference>
<gene>
    <name evidence="15" type="ordered locus">Tmz1t_3812</name>
</gene>
<dbReference type="Gene3D" id="3.40.50.300">
    <property type="entry name" value="P-loop containing nucleotide triphosphate hydrolases"/>
    <property type="match status" value="1"/>
</dbReference>
<evidence type="ECO:0000256" key="9">
    <source>
        <dbReference type="ARBA" id="ARBA00023055"/>
    </source>
</evidence>
<accession>C4KCZ0</accession>
<keyword evidence="9" id="KW-0445">Lipid transport</keyword>
<dbReference type="eggNOG" id="COG1132">
    <property type="taxonomic scope" value="Bacteria"/>
</dbReference>
<dbReference type="SUPFAM" id="SSF52540">
    <property type="entry name" value="P-loop containing nucleoside triphosphate hydrolases"/>
    <property type="match status" value="1"/>
</dbReference>
<evidence type="ECO:0000256" key="2">
    <source>
        <dbReference type="ARBA" id="ARBA00022448"/>
    </source>
</evidence>
<dbReference type="InterPro" id="IPR003593">
    <property type="entry name" value="AAA+_ATPase"/>
</dbReference>
<evidence type="ECO:0000256" key="1">
    <source>
        <dbReference type="ARBA" id="ARBA00004651"/>
    </source>
</evidence>
<keyword evidence="8 12" id="KW-1133">Transmembrane helix</keyword>
<dbReference type="Pfam" id="PF00005">
    <property type="entry name" value="ABC_tran"/>
    <property type="match status" value="1"/>
</dbReference>
<keyword evidence="2" id="KW-0813">Transport</keyword>
<evidence type="ECO:0000256" key="7">
    <source>
        <dbReference type="ARBA" id="ARBA00022967"/>
    </source>
</evidence>
<dbReference type="PANTHER" id="PTHR43394:SF1">
    <property type="entry name" value="ATP-BINDING CASSETTE SUB-FAMILY B MEMBER 10, MITOCHONDRIAL"/>
    <property type="match status" value="1"/>
</dbReference>
<dbReference type="PROSITE" id="PS00211">
    <property type="entry name" value="ABC_TRANSPORTER_1"/>
    <property type="match status" value="1"/>
</dbReference>
<evidence type="ECO:0000256" key="3">
    <source>
        <dbReference type="ARBA" id="ARBA00022475"/>
    </source>
</evidence>
<feature type="region of interest" description="Disordered" evidence="11">
    <location>
        <begin position="1"/>
        <end position="21"/>
    </location>
</feature>
<dbReference type="SMART" id="SM00382">
    <property type="entry name" value="AAA"/>
    <property type="match status" value="1"/>
</dbReference>
<dbReference type="AlphaFoldDB" id="C4KCZ0"/>
<dbReference type="PROSITE" id="PS50929">
    <property type="entry name" value="ABC_TM1F"/>
    <property type="match status" value="1"/>
</dbReference>
<dbReference type="SUPFAM" id="SSF90123">
    <property type="entry name" value="ABC transporter transmembrane region"/>
    <property type="match status" value="1"/>
</dbReference>
<dbReference type="InterPro" id="IPR003439">
    <property type="entry name" value="ABC_transporter-like_ATP-bd"/>
</dbReference>
<evidence type="ECO:0000313" key="16">
    <source>
        <dbReference type="Proteomes" id="UP000002186"/>
    </source>
</evidence>
<dbReference type="NCBIfam" id="TIGR02203">
    <property type="entry name" value="MsbA_lipidA"/>
    <property type="match status" value="1"/>
</dbReference>
<evidence type="ECO:0000256" key="5">
    <source>
        <dbReference type="ARBA" id="ARBA00022741"/>
    </source>
</evidence>
<dbReference type="InterPro" id="IPR011527">
    <property type="entry name" value="ABC1_TM_dom"/>
</dbReference>
<evidence type="ECO:0000256" key="11">
    <source>
        <dbReference type="SAM" id="MobiDB-lite"/>
    </source>
</evidence>
<dbReference type="EMBL" id="CP001281">
    <property type="protein sequence ID" value="ACR02401.1"/>
    <property type="molecule type" value="Genomic_DNA"/>
</dbReference>
<dbReference type="InterPro" id="IPR039421">
    <property type="entry name" value="Type_1_exporter"/>
</dbReference>
<dbReference type="GO" id="GO:0034040">
    <property type="term" value="F:ATPase-coupled lipid transmembrane transporter activity"/>
    <property type="evidence" value="ECO:0007669"/>
    <property type="project" value="InterPro"/>
</dbReference>